<proteinExistence type="predicted"/>
<dbReference type="AlphaFoldDB" id="A0A6A5V152"/>
<dbReference type="Proteomes" id="UP000800036">
    <property type="component" value="Unassembled WGS sequence"/>
</dbReference>
<name>A0A6A5V152_9PLEO</name>
<evidence type="ECO:0000313" key="2">
    <source>
        <dbReference type="Proteomes" id="UP000800036"/>
    </source>
</evidence>
<gene>
    <name evidence="1" type="ORF">BU23DRAFT_570237</name>
</gene>
<sequence>MDPPNPTIQLPKEIRLLVYDCIVQPGSQLCNYQGIILASKDSYREIEVHYMEAFIRIQQEVRAAWPLDAPITFPTPKNLQDAHSLRICVPHLSKADFSDKHPVSKETRHFFTVLVGSSKKCTLVPDPGQCKSRDEQMECLERLQGVIWKCLIVHKHISLRDADQQGWTPRCMCVVSPREMEGLRSRPSTLFLKFHDDIDVAKATI</sequence>
<keyword evidence="2" id="KW-1185">Reference proteome</keyword>
<evidence type="ECO:0000313" key="1">
    <source>
        <dbReference type="EMBL" id="KAF1970971.1"/>
    </source>
</evidence>
<protein>
    <submittedName>
        <fullName evidence="1">Uncharacterized protein</fullName>
    </submittedName>
</protein>
<reference evidence="1" key="1">
    <citation type="journal article" date="2020" name="Stud. Mycol.">
        <title>101 Dothideomycetes genomes: a test case for predicting lifestyles and emergence of pathogens.</title>
        <authorList>
            <person name="Haridas S."/>
            <person name="Albert R."/>
            <person name="Binder M."/>
            <person name="Bloem J."/>
            <person name="Labutti K."/>
            <person name="Salamov A."/>
            <person name="Andreopoulos B."/>
            <person name="Baker S."/>
            <person name="Barry K."/>
            <person name="Bills G."/>
            <person name="Bluhm B."/>
            <person name="Cannon C."/>
            <person name="Castanera R."/>
            <person name="Culley D."/>
            <person name="Daum C."/>
            <person name="Ezra D."/>
            <person name="Gonzalez J."/>
            <person name="Henrissat B."/>
            <person name="Kuo A."/>
            <person name="Liang C."/>
            <person name="Lipzen A."/>
            <person name="Lutzoni F."/>
            <person name="Magnuson J."/>
            <person name="Mondo S."/>
            <person name="Nolan M."/>
            <person name="Ohm R."/>
            <person name="Pangilinan J."/>
            <person name="Park H.-J."/>
            <person name="Ramirez L."/>
            <person name="Alfaro M."/>
            <person name="Sun H."/>
            <person name="Tritt A."/>
            <person name="Yoshinaga Y."/>
            <person name="Zwiers L.-H."/>
            <person name="Turgeon B."/>
            <person name="Goodwin S."/>
            <person name="Spatafora J."/>
            <person name="Crous P."/>
            <person name="Grigoriev I."/>
        </authorList>
    </citation>
    <scope>NUCLEOTIDE SEQUENCE</scope>
    <source>
        <strain evidence="1">CBS 107.79</strain>
    </source>
</reference>
<accession>A0A6A5V152</accession>
<organism evidence="1 2">
    <name type="scientific">Bimuria novae-zelandiae CBS 107.79</name>
    <dbReference type="NCBI Taxonomy" id="1447943"/>
    <lineage>
        <taxon>Eukaryota</taxon>
        <taxon>Fungi</taxon>
        <taxon>Dikarya</taxon>
        <taxon>Ascomycota</taxon>
        <taxon>Pezizomycotina</taxon>
        <taxon>Dothideomycetes</taxon>
        <taxon>Pleosporomycetidae</taxon>
        <taxon>Pleosporales</taxon>
        <taxon>Massarineae</taxon>
        <taxon>Didymosphaeriaceae</taxon>
        <taxon>Bimuria</taxon>
    </lineage>
</organism>
<dbReference type="EMBL" id="ML976696">
    <property type="protein sequence ID" value="KAF1970971.1"/>
    <property type="molecule type" value="Genomic_DNA"/>
</dbReference>